<dbReference type="InterPro" id="IPR027417">
    <property type="entry name" value="P-loop_NTPase"/>
</dbReference>
<organism evidence="4">
    <name type="scientific">marine sediment metagenome</name>
    <dbReference type="NCBI Taxonomy" id="412755"/>
    <lineage>
        <taxon>unclassified sequences</taxon>
        <taxon>metagenomes</taxon>
        <taxon>ecological metagenomes</taxon>
    </lineage>
</organism>
<dbReference type="AlphaFoldDB" id="A0A0F8ZMB2"/>
<dbReference type="InterPro" id="IPR001482">
    <property type="entry name" value="T2SS/T4SS_dom"/>
</dbReference>
<gene>
    <name evidence="4" type="ORF">LCGC14_3017860</name>
</gene>
<dbReference type="PANTHER" id="PTHR30258">
    <property type="entry name" value="TYPE II SECRETION SYSTEM PROTEIN GSPE-RELATED"/>
    <property type="match status" value="1"/>
</dbReference>
<dbReference type="Pfam" id="PF00437">
    <property type="entry name" value="T2SSE"/>
    <property type="match status" value="1"/>
</dbReference>
<proteinExistence type="predicted"/>
<dbReference type="EMBL" id="LAZR01062651">
    <property type="protein sequence ID" value="KKK61086.1"/>
    <property type="molecule type" value="Genomic_DNA"/>
</dbReference>
<dbReference type="PANTHER" id="PTHR30258:SF1">
    <property type="entry name" value="PROTEIN TRANSPORT PROTEIN HOFB HOMOLOG"/>
    <property type="match status" value="1"/>
</dbReference>
<protein>
    <recommendedName>
        <fullName evidence="3">Bacterial type II secretion system protein E domain-containing protein</fullName>
    </recommendedName>
</protein>
<dbReference type="GO" id="GO:0005524">
    <property type="term" value="F:ATP binding"/>
    <property type="evidence" value="ECO:0007669"/>
    <property type="project" value="UniProtKB-KW"/>
</dbReference>
<accession>A0A0F8ZMB2</accession>
<dbReference type="GO" id="GO:0005886">
    <property type="term" value="C:plasma membrane"/>
    <property type="evidence" value="ECO:0007669"/>
    <property type="project" value="TreeGrafter"/>
</dbReference>
<keyword evidence="2" id="KW-0067">ATP-binding</keyword>
<dbReference type="GO" id="GO:0016887">
    <property type="term" value="F:ATP hydrolysis activity"/>
    <property type="evidence" value="ECO:0007669"/>
    <property type="project" value="TreeGrafter"/>
</dbReference>
<dbReference type="SUPFAM" id="SSF52540">
    <property type="entry name" value="P-loop containing nucleoside triphosphate hydrolases"/>
    <property type="match status" value="1"/>
</dbReference>
<dbReference type="Gene3D" id="3.40.50.300">
    <property type="entry name" value="P-loop containing nucleotide triphosphate hydrolases"/>
    <property type="match status" value="1"/>
</dbReference>
<feature type="domain" description="Bacterial type II secretion system protein E" evidence="3">
    <location>
        <begin position="1"/>
        <end position="161"/>
    </location>
</feature>
<reference evidence="4" key="1">
    <citation type="journal article" date="2015" name="Nature">
        <title>Complex archaea that bridge the gap between prokaryotes and eukaryotes.</title>
        <authorList>
            <person name="Spang A."/>
            <person name="Saw J.H."/>
            <person name="Jorgensen S.L."/>
            <person name="Zaremba-Niedzwiedzka K."/>
            <person name="Martijn J."/>
            <person name="Lind A.E."/>
            <person name="van Eijk R."/>
            <person name="Schleper C."/>
            <person name="Guy L."/>
            <person name="Ettema T.J."/>
        </authorList>
    </citation>
    <scope>NUCLEOTIDE SEQUENCE</scope>
</reference>
<evidence type="ECO:0000259" key="3">
    <source>
        <dbReference type="Pfam" id="PF00437"/>
    </source>
</evidence>
<name>A0A0F8ZMB2_9ZZZZ</name>
<evidence type="ECO:0000313" key="4">
    <source>
        <dbReference type="EMBL" id="KKK61086.1"/>
    </source>
</evidence>
<feature type="non-terminal residue" evidence="4">
    <location>
        <position position="1"/>
    </location>
</feature>
<sequence>TGHLVLSSLHTNDAPTAIPRLMDMGMQPFLVSAVLNAISSQRLVRHVHIDCIESYTPKKAVYETINEQLMELDVDPKAVKLPKTFYRGKGCDACNHTGYVGRIGIFEVMEITENIRQLIISPNFDLDTLQHLARKEGMVSMFEDGLRKVELGMTTVDELFRVIRE</sequence>
<evidence type="ECO:0000256" key="1">
    <source>
        <dbReference type="ARBA" id="ARBA00022741"/>
    </source>
</evidence>
<evidence type="ECO:0000256" key="2">
    <source>
        <dbReference type="ARBA" id="ARBA00022840"/>
    </source>
</evidence>
<keyword evidence="1" id="KW-0547">Nucleotide-binding</keyword>
<comment type="caution">
    <text evidence="4">The sequence shown here is derived from an EMBL/GenBank/DDBJ whole genome shotgun (WGS) entry which is preliminary data.</text>
</comment>